<reference evidence="1 2" key="1">
    <citation type="submission" date="2020-08" db="EMBL/GenBank/DDBJ databases">
        <title>Genome public.</title>
        <authorList>
            <person name="Liu C."/>
            <person name="Sun Q."/>
        </authorList>
    </citation>
    <scope>NUCLEOTIDE SEQUENCE [LARGE SCALE GENOMIC DNA]</scope>
    <source>
        <strain evidence="1 2">NSJ-13</strain>
    </source>
</reference>
<evidence type="ECO:0000313" key="2">
    <source>
        <dbReference type="Proteomes" id="UP000631576"/>
    </source>
</evidence>
<dbReference type="RefSeq" id="WP_158571751.1">
    <property type="nucleotide sequence ID" value="NZ_JACOPE010000002.1"/>
</dbReference>
<dbReference type="Proteomes" id="UP000631576">
    <property type="component" value="Unassembled WGS sequence"/>
</dbReference>
<gene>
    <name evidence="1" type="ORF">H8S40_15895</name>
</gene>
<protein>
    <recommendedName>
        <fullName evidence="3">CopG family transcriptional regulator</fullName>
    </recommendedName>
</protein>
<name>A0ABR7GC43_9FIRM</name>
<evidence type="ECO:0008006" key="3">
    <source>
        <dbReference type="Google" id="ProtNLM"/>
    </source>
</evidence>
<dbReference type="EMBL" id="JACOPE010000002">
    <property type="protein sequence ID" value="MBC5684997.1"/>
    <property type="molecule type" value="Genomic_DNA"/>
</dbReference>
<comment type="caution">
    <text evidence="1">The sequence shown here is derived from an EMBL/GenBank/DDBJ whole genome shotgun (WGS) entry which is preliminary data.</text>
</comment>
<evidence type="ECO:0000313" key="1">
    <source>
        <dbReference type="EMBL" id="MBC5684997.1"/>
    </source>
</evidence>
<keyword evidence="2" id="KW-1185">Reference proteome</keyword>
<sequence>MANQDTRHKGDSTSTRKKGKCITFWVTDEQKAEISTYAAEHNTTVSRLIVEGLELRMNRDSI</sequence>
<accession>A0ABR7GC43</accession>
<proteinExistence type="predicted"/>
<organism evidence="1 2">
    <name type="scientific">Ruminococcus hominis</name>
    <dbReference type="NCBI Taxonomy" id="2763065"/>
    <lineage>
        <taxon>Bacteria</taxon>
        <taxon>Bacillati</taxon>
        <taxon>Bacillota</taxon>
        <taxon>Clostridia</taxon>
        <taxon>Eubacteriales</taxon>
        <taxon>Oscillospiraceae</taxon>
        <taxon>Ruminococcus</taxon>
    </lineage>
</organism>